<accession>A0A518K4J0</accession>
<keyword evidence="2" id="KW-1185">Reference proteome</keyword>
<dbReference type="SUPFAM" id="SSF52309">
    <property type="entry name" value="N-(deoxy)ribosyltransferase-like"/>
    <property type="match status" value="1"/>
</dbReference>
<evidence type="ECO:0000313" key="2">
    <source>
        <dbReference type="Proteomes" id="UP000316426"/>
    </source>
</evidence>
<gene>
    <name evidence="1" type="ORF">Spa11_08930</name>
</gene>
<protein>
    <submittedName>
        <fullName evidence="1">Nucleoside 2-deoxyribosyltransferase</fullName>
    </submittedName>
</protein>
<evidence type="ECO:0000313" key="1">
    <source>
        <dbReference type="EMBL" id="QDV72711.1"/>
    </source>
</evidence>
<dbReference type="EMBL" id="CP036349">
    <property type="protein sequence ID" value="QDV72711.1"/>
    <property type="molecule type" value="Genomic_DNA"/>
</dbReference>
<dbReference type="KEGG" id="bmei:Spa11_08930"/>
<dbReference type="Pfam" id="PF05014">
    <property type="entry name" value="Nuc_deoxyrib_tr"/>
    <property type="match status" value="1"/>
</dbReference>
<dbReference type="AlphaFoldDB" id="A0A518K4J0"/>
<dbReference type="Proteomes" id="UP000316426">
    <property type="component" value="Chromosome"/>
</dbReference>
<organism evidence="1 2">
    <name type="scientific">Botrimarina mediterranea</name>
    <dbReference type="NCBI Taxonomy" id="2528022"/>
    <lineage>
        <taxon>Bacteria</taxon>
        <taxon>Pseudomonadati</taxon>
        <taxon>Planctomycetota</taxon>
        <taxon>Planctomycetia</taxon>
        <taxon>Pirellulales</taxon>
        <taxon>Lacipirellulaceae</taxon>
        <taxon>Botrimarina</taxon>
    </lineage>
</organism>
<dbReference type="Gene3D" id="3.40.50.450">
    <property type="match status" value="1"/>
</dbReference>
<proteinExistence type="predicted"/>
<dbReference type="InterPro" id="IPR007710">
    <property type="entry name" value="Nucleoside_deoxyribTrfase"/>
</dbReference>
<reference evidence="1 2" key="1">
    <citation type="submission" date="2019-02" db="EMBL/GenBank/DDBJ databases">
        <title>Deep-cultivation of Planctomycetes and their phenomic and genomic characterization uncovers novel biology.</title>
        <authorList>
            <person name="Wiegand S."/>
            <person name="Jogler M."/>
            <person name="Boedeker C."/>
            <person name="Pinto D."/>
            <person name="Vollmers J."/>
            <person name="Rivas-Marin E."/>
            <person name="Kohn T."/>
            <person name="Peeters S.H."/>
            <person name="Heuer A."/>
            <person name="Rast P."/>
            <person name="Oberbeckmann S."/>
            <person name="Bunk B."/>
            <person name="Jeske O."/>
            <person name="Meyerdierks A."/>
            <person name="Storesund J.E."/>
            <person name="Kallscheuer N."/>
            <person name="Luecker S."/>
            <person name="Lage O.M."/>
            <person name="Pohl T."/>
            <person name="Merkel B.J."/>
            <person name="Hornburger P."/>
            <person name="Mueller R.-W."/>
            <person name="Bruemmer F."/>
            <person name="Labrenz M."/>
            <person name="Spormann A.M."/>
            <person name="Op den Camp H."/>
            <person name="Overmann J."/>
            <person name="Amann R."/>
            <person name="Jetten M.S.M."/>
            <person name="Mascher T."/>
            <person name="Medema M.H."/>
            <person name="Devos D.P."/>
            <person name="Kaster A.-K."/>
            <person name="Ovreas L."/>
            <person name="Rohde M."/>
            <person name="Galperin M.Y."/>
            <person name="Jogler C."/>
        </authorList>
    </citation>
    <scope>NUCLEOTIDE SEQUENCE [LARGE SCALE GENOMIC DNA]</scope>
    <source>
        <strain evidence="1 2">Spa11</strain>
    </source>
</reference>
<sequence length="264" mass="29950">MPFSSDFDDVYHIGIKESCEKAGAYCERVDEQIFHERILDRIYNQIAKADMIIADMSGRNANVFYEVGYAHALNKPTILLTKDAADIPFDLKHFPHIVYGEQLTVLRQNLATKIAWFIENPLATNPKQTVEIELYQDGVDVSSGKASCSPKPGYYPWPELTLANRSFRTFEPGELRLAVVTRSGEFPYCELPTGQMQNMDTCRMPDGGYFHMLPVFDTLFPQAFTSCEFGLRYSNDQSKGSTSITLRVFTNFGTRDYDLAIQLS</sequence>
<dbReference type="GO" id="GO:0016740">
    <property type="term" value="F:transferase activity"/>
    <property type="evidence" value="ECO:0007669"/>
    <property type="project" value="UniProtKB-KW"/>
</dbReference>
<name>A0A518K4J0_9BACT</name>
<keyword evidence="1" id="KW-0808">Transferase</keyword>